<evidence type="ECO:0000313" key="2">
    <source>
        <dbReference type="EMBL" id="TSN03427.1"/>
    </source>
</evidence>
<evidence type="ECO:0000313" key="3">
    <source>
        <dbReference type="Proteomes" id="UP000319801"/>
    </source>
</evidence>
<accession>A0A556U620</accession>
<dbReference type="EMBL" id="VCAZ01000052">
    <property type="protein sequence ID" value="TSN03427.1"/>
    <property type="molecule type" value="Genomic_DNA"/>
</dbReference>
<feature type="region of interest" description="Disordered" evidence="1">
    <location>
        <begin position="1"/>
        <end position="58"/>
    </location>
</feature>
<dbReference type="AlphaFoldDB" id="A0A556U620"/>
<name>A0A556U620_BAGYA</name>
<protein>
    <submittedName>
        <fullName evidence="2">Uncharacterized protein</fullName>
    </submittedName>
</protein>
<organism evidence="2 3">
    <name type="scientific">Bagarius yarrelli</name>
    <name type="common">Goonch</name>
    <name type="synonym">Bagrus yarrelli</name>
    <dbReference type="NCBI Taxonomy" id="175774"/>
    <lineage>
        <taxon>Eukaryota</taxon>
        <taxon>Metazoa</taxon>
        <taxon>Chordata</taxon>
        <taxon>Craniata</taxon>
        <taxon>Vertebrata</taxon>
        <taxon>Euteleostomi</taxon>
        <taxon>Actinopterygii</taxon>
        <taxon>Neopterygii</taxon>
        <taxon>Teleostei</taxon>
        <taxon>Ostariophysi</taxon>
        <taxon>Siluriformes</taxon>
        <taxon>Sisoridae</taxon>
        <taxon>Sisorinae</taxon>
        <taxon>Bagarius</taxon>
    </lineage>
</organism>
<comment type="caution">
    <text evidence="2">The sequence shown here is derived from an EMBL/GenBank/DDBJ whole genome shotgun (WGS) entry which is preliminary data.</text>
</comment>
<proteinExistence type="predicted"/>
<keyword evidence="3" id="KW-1185">Reference proteome</keyword>
<sequence length="128" mass="13905">MLYDSNRCPQNEPLMPKAGKSGNPGVLTGLYKLPKTTAPETEPGPELFHSGFQQTTEDQTPPFAMVSYGFSAQRENKASLGLSRKRAMCSPFQKTAYYSMLLRGADCNKCGSGAIVERAPQPPGCEKL</sequence>
<dbReference type="Proteomes" id="UP000319801">
    <property type="component" value="Unassembled WGS sequence"/>
</dbReference>
<reference evidence="2 3" key="1">
    <citation type="journal article" date="2019" name="Genome Biol. Evol.">
        <title>Whole-Genome Sequencing of the Giant Devil Catfish, Bagarius yarrelli.</title>
        <authorList>
            <person name="Jiang W."/>
            <person name="Lv Y."/>
            <person name="Cheng L."/>
            <person name="Yang K."/>
            <person name="Chao B."/>
            <person name="Wang X."/>
            <person name="Li Y."/>
            <person name="Pan X."/>
            <person name="You X."/>
            <person name="Zhang Y."/>
            <person name="Yang J."/>
            <person name="Li J."/>
            <person name="Zhang X."/>
            <person name="Liu S."/>
            <person name="Sun C."/>
            <person name="Yang J."/>
            <person name="Shi Q."/>
        </authorList>
    </citation>
    <scope>NUCLEOTIDE SEQUENCE [LARGE SCALE GENOMIC DNA]</scope>
    <source>
        <strain evidence="2">JWS20170419001</strain>
        <tissue evidence="2">Muscle</tissue>
    </source>
</reference>
<gene>
    <name evidence="2" type="ORF">Baya_8563</name>
</gene>
<evidence type="ECO:0000256" key="1">
    <source>
        <dbReference type="SAM" id="MobiDB-lite"/>
    </source>
</evidence>